<dbReference type="SUPFAM" id="SSF52317">
    <property type="entry name" value="Class I glutamine amidotransferase-like"/>
    <property type="match status" value="1"/>
</dbReference>
<keyword evidence="2" id="KW-0378">Hydrolase</keyword>
<dbReference type="InterPro" id="IPR011698">
    <property type="entry name" value="GATase_3"/>
</dbReference>
<keyword evidence="1 2" id="KW-0315">Glutamine amidotransferase</keyword>
<dbReference type="GO" id="GO:0071555">
    <property type="term" value="P:cell wall organization"/>
    <property type="evidence" value="ECO:0007669"/>
    <property type="project" value="UniProtKB-KW"/>
</dbReference>
<feature type="binding site" evidence="2">
    <location>
        <position position="119"/>
    </location>
    <ligand>
        <name>substrate</name>
    </ligand>
</feature>
<comment type="function">
    <text evidence="2">The lipid II isoglutaminyl synthase complex catalyzes the formation of alpha-D-isoglutamine in the cell wall lipid II stem peptide. The GatD subunit catalyzes the hydrolysis of glutamine to glutamate and ammonia. The resulting ammonia molecule is channeled to the active site of MurT.</text>
</comment>
<dbReference type="AlphaFoldDB" id="A0A2T0GRN6"/>
<dbReference type="InterPro" id="IPR043702">
    <property type="entry name" value="Lipid_II_synth_GatD"/>
</dbReference>
<organism evidence="4 5">
    <name type="scientific">Actinopolyspora mortivallis</name>
    <dbReference type="NCBI Taxonomy" id="33906"/>
    <lineage>
        <taxon>Bacteria</taxon>
        <taxon>Bacillati</taxon>
        <taxon>Actinomycetota</taxon>
        <taxon>Actinomycetes</taxon>
        <taxon>Actinopolysporales</taxon>
        <taxon>Actinopolysporaceae</taxon>
        <taxon>Actinopolyspora</taxon>
    </lineage>
</organism>
<dbReference type="UniPathway" id="UPA00219"/>
<accession>A0A2T0GRN6</accession>
<comment type="caution">
    <text evidence="4">The sequence shown here is derived from an EMBL/GenBank/DDBJ whole genome shotgun (WGS) entry which is preliminary data.</text>
</comment>
<dbReference type="InParanoid" id="A0A2T0GRN6"/>
<dbReference type="PANTHER" id="PTHR21343">
    <property type="entry name" value="DETHIOBIOTIN SYNTHETASE"/>
    <property type="match status" value="1"/>
</dbReference>
<keyword evidence="5" id="KW-1185">Reference proteome</keyword>
<comment type="pathway">
    <text evidence="2">Cell wall biogenesis; peptidoglycan biosynthesis.</text>
</comment>
<gene>
    <name evidence="2" type="primary">gatD</name>
    <name evidence="4" type="ORF">CEP50_19050</name>
</gene>
<name>A0A2T0GRN6_ACTMO</name>
<dbReference type="GO" id="GO:0016740">
    <property type="term" value="F:transferase activity"/>
    <property type="evidence" value="ECO:0007669"/>
    <property type="project" value="UniProtKB-KW"/>
</dbReference>
<keyword evidence="2" id="KW-0573">Peptidoglycan synthesis</keyword>
<dbReference type="GO" id="GO:0008360">
    <property type="term" value="P:regulation of cell shape"/>
    <property type="evidence" value="ECO:0007669"/>
    <property type="project" value="UniProtKB-KW"/>
</dbReference>
<dbReference type="InterPro" id="IPR029062">
    <property type="entry name" value="Class_I_gatase-like"/>
</dbReference>
<reference evidence="4 5" key="1">
    <citation type="submission" date="2018-03" db="EMBL/GenBank/DDBJ databases">
        <title>Actinopolyspora mortivallis from Sahara, screening for active biomolecules.</title>
        <authorList>
            <person name="Selama O."/>
            <person name="Wellington E.M.H."/>
            <person name="Hacene H."/>
        </authorList>
    </citation>
    <scope>NUCLEOTIDE SEQUENCE [LARGE SCALE GENOMIC DNA]</scope>
    <source>
        <strain evidence="4 5">M5A</strain>
    </source>
</reference>
<evidence type="ECO:0000313" key="4">
    <source>
        <dbReference type="EMBL" id="PRW61764.1"/>
    </source>
</evidence>
<comment type="similarity">
    <text evidence="2">Belongs to the CobB/CobQ family. GatD subfamily.</text>
</comment>
<keyword evidence="2" id="KW-0133">Cell shape</keyword>
<dbReference type="EC" id="3.5.1.2" evidence="2"/>
<dbReference type="HAMAP" id="MF_02213">
    <property type="entry name" value="Lipid_II_synth_GatD"/>
    <property type="match status" value="1"/>
</dbReference>
<feature type="active site" evidence="2">
    <location>
        <position position="183"/>
    </location>
</feature>
<proteinExistence type="inferred from homology"/>
<dbReference type="GO" id="GO:0140282">
    <property type="term" value="F:carbon-nitrogen ligase activity on lipid II"/>
    <property type="evidence" value="ECO:0007669"/>
    <property type="project" value="UniProtKB-UniRule"/>
</dbReference>
<dbReference type="InterPro" id="IPR033949">
    <property type="entry name" value="CobQ_GATase1"/>
</dbReference>
<evidence type="ECO:0000259" key="3">
    <source>
        <dbReference type="Pfam" id="PF07685"/>
    </source>
</evidence>
<sequence>MVPDLLGTYGDRGNALVLAQRLRWRGYAAEIVTVLSSDTTLPESCEIYLLGGGEDVAQQAAVDFLARGDGLHRAVASGAVVLGVCGGLQVLGTAFTTGDGRTRSGLGLVDITTEPGERRAIGELSTRGELAGVGTLSGFENHLGRSRLGEHTRPLGTVLHGTGNGTGGTEGAVSGRVVCTYLHGPALARNPELADVLLSWAVGERLSPLPEFPELTELRERRLRVRS</sequence>
<feature type="domain" description="CobB/CobQ-like glutamine amidotransferase" evidence="3">
    <location>
        <begin position="29"/>
        <end position="190"/>
    </location>
</feature>
<dbReference type="Gene3D" id="3.40.50.880">
    <property type="match status" value="1"/>
</dbReference>
<dbReference type="EMBL" id="PVSR01000060">
    <property type="protein sequence ID" value="PRW61764.1"/>
    <property type="molecule type" value="Genomic_DNA"/>
</dbReference>
<comment type="catalytic activity">
    <reaction evidence="2">
        <text>L-glutamine + H2O = L-glutamate + NH4(+)</text>
        <dbReference type="Rhea" id="RHEA:15889"/>
        <dbReference type="ChEBI" id="CHEBI:15377"/>
        <dbReference type="ChEBI" id="CHEBI:28938"/>
        <dbReference type="ChEBI" id="CHEBI:29985"/>
        <dbReference type="ChEBI" id="CHEBI:58359"/>
        <dbReference type="EC" id="3.5.1.2"/>
    </reaction>
</comment>
<dbReference type="GO" id="GO:0009252">
    <property type="term" value="P:peptidoglycan biosynthetic process"/>
    <property type="evidence" value="ECO:0007669"/>
    <property type="project" value="UniProtKB-UniRule"/>
</dbReference>
<dbReference type="CDD" id="cd01750">
    <property type="entry name" value="GATase1_CobQ"/>
    <property type="match status" value="1"/>
</dbReference>
<keyword evidence="2" id="KW-0961">Cell wall biogenesis/degradation</keyword>
<keyword evidence="4" id="KW-0808">Transferase</keyword>
<evidence type="ECO:0000256" key="2">
    <source>
        <dbReference type="HAMAP-Rule" id="MF_02213"/>
    </source>
</evidence>
<evidence type="ECO:0000256" key="1">
    <source>
        <dbReference type="ARBA" id="ARBA00022962"/>
    </source>
</evidence>
<dbReference type="PANTHER" id="PTHR21343:SF9">
    <property type="entry name" value="LIPID II ISOGLUTAMINYL SYNTHASE (GLUTAMINE-HYDROLYZING) SUBUNIT GATD"/>
    <property type="match status" value="1"/>
</dbReference>
<keyword evidence="2" id="KW-0436">Ligase</keyword>
<dbReference type="EC" id="6.3.5.13" evidence="2"/>
<dbReference type="STRING" id="1050202.GCA_000384035_01755"/>
<protein>
    <recommendedName>
        <fullName evidence="2">Lipid II isoglutaminyl synthase (glutamine-hydrolyzing) subunit GatD</fullName>
        <ecNumber evidence="2">6.3.5.13</ecNumber>
    </recommendedName>
    <alternativeName>
        <fullName evidence="2">Lipid II isoglutaminyl synthase glutaminase subunit</fullName>
        <ecNumber evidence="2">3.5.1.2</ecNumber>
    </alternativeName>
</protein>
<evidence type="ECO:0000313" key="5">
    <source>
        <dbReference type="Proteomes" id="UP000239352"/>
    </source>
</evidence>
<dbReference type="Pfam" id="PF07685">
    <property type="entry name" value="GATase_3"/>
    <property type="match status" value="1"/>
</dbReference>
<comment type="subunit">
    <text evidence="2">Forms a heterodimer with MurT.</text>
</comment>
<dbReference type="Proteomes" id="UP000239352">
    <property type="component" value="Unassembled WGS sequence"/>
</dbReference>
<dbReference type="GO" id="GO:0004359">
    <property type="term" value="F:glutaminase activity"/>
    <property type="evidence" value="ECO:0007669"/>
    <property type="project" value="UniProtKB-UniRule"/>
</dbReference>
<dbReference type="PROSITE" id="PS51274">
    <property type="entry name" value="GATASE_COBBQ"/>
    <property type="match status" value="1"/>
</dbReference>
<dbReference type="GO" id="GO:0009236">
    <property type="term" value="P:cobalamin biosynthetic process"/>
    <property type="evidence" value="ECO:0007669"/>
    <property type="project" value="InterPro"/>
</dbReference>
<comment type="catalytic activity">
    <reaction evidence="2">
        <text>beta-D-GlcNAc-(1-&gt;4)-Mur2Ac(oyl-L-Ala-gamma-D-Glu-L-Lys-D-Ala-D-Ala)-di-trans,octa-cis-undecaprenyl diphosphate + L-glutamine + ATP + H2O = beta-D-GlcNAc-(1-&gt;4)-Mur2Ac(oyl-L-Ala-D-isoglutaminyl-L-Lys-D-Ala-D-Ala)-di-trans,octa-cis-undecaprenyl diphosphate + L-glutamate + ADP + phosphate + H(+)</text>
        <dbReference type="Rhea" id="RHEA:57928"/>
        <dbReference type="ChEBI" id="CHEBI:15377"/>
        <dbReference type="ChEBI" id="CHEBI:15378"/>
        <dbReference type="ChEBI" id="CHEBI:29985"/>
        <dbReference type="ChEBI" id="CHEBI:30616"/>
        <dbReference type="ChEBI" id="CHEBI:43474"/>
        <dbReference type="ChEBI" id="CHEBI:58359"/>
        <dbReference type="ChEBI" id="CHEBI:60033"/>
        <dbReference type="ChEBI" id="CHEBI:62233"/>
        <dbReference type="ChEBI" id="CHEBI:456216"/>
        <dbReference type="EC" id="6.3.5.13"/>
    </reaction>
</comment>
<feature type="active site" description="Nucleophile" evidence="2">
    <location>
        <position position="85"/>
    </location>
</feature>